<feature type="domain" description="MacB-like periplasmic core" evidence="9">
    <location>
        <begin position="24"/>
        <end position="252"/>
    </location>
</feature>
<evidence type="ECO:0000256" key="1">
    <source>
        <dbReference type="ARBA" id="ARBA00004651"/>
    </source>
</evidence>
<dbReference type="GO" id="GO:0005886">
    <property type="term" value="C:plasma membrane"/>
    <property type="evidence" value="ECO:0007669"/>
    <property type="project" value="UniProtKB-SubCell"/>
</dbReference>
<keyword evidence="6 7" id="KW-0472">Membrane</keyword>
<dbReference type="PANTHER" id="PTHR43738:SF1">
    <property type="entry name" value="HEMIN TRANSPORT SYSTEM PERMEASE PROTEIN HRTB-RELATED"/>
    <property type="match status" value="1"/>
</dbReference>
<dbReference type="InterPro" id="IPR051125">
    <property type="entry name" value="ABC-4/HrtB_transporter"/>
</dbReference>
<comment type="subcellular location">
    <subcellularLocation>
        <location evidence="1">Cell membrane</location>
        <topology evidence="1">Multi-pass membrane protein</topology>
    </subcellularLocation>
</comment>
<keyword evidence="2" id="KW-0813">Transport</keyword>
<feature type="domain" description="ABC3 transporter permease C-terminal" evidence="8">
    <location>
        <begin position="282"/>
        <end position="399"/>
    </location>
</feature>
<dbReference type="PANTHER" id="PTHR43738">
    <property type="entry name" value="ABC TRANSPORTER, MEMBRANE PROTEIN"/>
    <property type="match status" value="1"/>
</dbReference>
<dbReference type="Proteomes" id="UP000653099">
    <property type="component" value="Unassembled WGS sequence"/>
</dbReference>
<sequence length="407" mass="42604">MTPRRLPAVVGLAVAQLRHDRTRTVLAVLGVTLAVLSTTLLAGTGIGVVQTGQEQFDNAGRDLWITGGPVQFAPTQVGGIQNSVYDAHETTAELQQREGVATVGPLLFQTVYVSRTGDDFQRLAAMGLPSSNGVAVSEGRGFANDSHYADGTYDGPMTHELLIDPRTAELLNVEVGDTIYVGGTLATARANEFEIVGISSTGSQFLGAPTVTLPLSELQEITGKTATDPATIIAITTTDGTSPAQLESRLQEAYPELDVRTNREQLQATLERQAVVLAGGVSLIVLAVLAGLALTLNILFSMVYQQRPEYAALKALGSSTTTIAGTVFTQALIVGLLGTGIGLAATIPLADALNTVAVAVTGFDGVVRLQPRVYALGFGVAVVMSLLSGVLASWRMAHVRPLDALRN</sequence>
<evidence type="ECO:0000256" key="6">
    <source>
        <dbReference type="ARBA" id="ARBA00023136"/>
    </source>
</evidence>
<feature type="transmembrane region" description="Helical" evidence="7">
    <location>
        <begin position="274"/>
        <end position="300"/>
    </location>
</feature>
<dbReference type="OrthoDB" id="163559at2157"/>
<evidence type="ECO:0000313" key="11">
    <source>
        <dbReference type="Proteomes" id="UP000653099"/>
    </source>
</evidence>
<reference evidence="10" key="1">
    <citation type="journal article" date="2014" name="Int. J. Syst. Evol. Microbiol.">
        <title>Complete genome sequence of Corynebacterium casei LMG S-19264T (=DSM 44701T), isolated from a smear-ripened cheese.</title>
        <authorList>
            <consortium name="US DOE Joint Genome Institute (JGI-PGF)"/>
            <person name="Walter F."/>
            <person name="Albersmeier A."/>
            <person name="Kalinowski J."/>
            <person name="Ruckert C."/>
        </authorList>
    </citation>
    <scope>NUCLEOTIDE SEQUENCE</scope>
    <source>
        <strain evidence="10">JCM 14359</strain>
    </source>
</reference>
<gene>
    <name evidence="10" type="ORF">GCM10008995_02640</name>
</gene>
<accession>A0A830EJU0</accession>
<proteinExistence type="predicted"/>
<dbReference type="RefSeq" id="WP_188785576.1">
    <property type="nucleotide sequence ID" value="NZ_BMOC01000001.1"/>
</dbReference>
<evidence type="ECO:0000256" key="7">
    <source>
        <dbReference type="SAM" id="Phobius"/>
    </source>
</evidence>
<evidence type="ECO:0000313" key="10">
    <source>
        <dbReference type="EMBL" id="GGI96076.1"/>
    </source>
</evidence>
<dbReference type="Pfam" id="PF12704">
    <property type="entry name" value="MacB_PCD"/>
    <property type="match status" value="1"/>
</dbReference>
<dbReference type="Pfam" id="PF02687">
    <property type="entry name" value="FtsX"/>
    <property type="match status" value="1"/>
</dbReference>
<protein>
    <recommendedName>
        <fullName evidence="12">ABC transporter permease</fullName>
    </recommendedName>
</protein>
<name>A0A830EJU0_9EURY</name>
<reference evidence="10" key="2">
    <citation type="submission" date="2020-09" db="EMBL/GenBank/DDBJ databases">
        <authorList>
            <person name="Sun Q."/>
            <person name="Ohkuma M."/>
        </authorList>
    </citation>
    <scope>NUCLEOTIDE SEQUENCE</scope>
    <source>
        <strain evidence="10">JCM 14359</strain>
    </source>
</reference>
<evidence type="ECO:0000259" key="8">
    <source>
        <dbReference type="Pfam" id="PF02687"/>
    </source>
</evidence>
<dbReference type="InterPro" id="IPR025857">
    <property type="entry name" value="MacB_PCD"/>
</dbReference>
<keyword evidence="3" id="KW-1003">Cell membrane</keyword>
<keyword evidence="4 7" id="KW-0812">Transmembrane</keyword>
<keyword evidence="11" id="KW-1185">Reference proteome</keyword>
<feature type="transmembrane region" description="Helical" evidence="7">
    <location>
        <begin position="321"/>
        <end position="345"/>
    </location>
</feature>
<feature type="transmembrane region" description="Helical" evidence="7">
    <location>
        <begin position="373"/>
        <end position="394"/>
    </location>
</feature>
<dbReference type="AlphaFoldDB" id="A0A830EJU0"/>
<evidence type="ECO:0000256" key="4">
    <source>
        <dbReference type="ARBA" id="ARBA00022692"/>
    </source>
</evidence>
<comment type="caution">
    <text evidence="10">The sequence shown here is derived from an EMBL/GenBank/DDBJ whole genome shotgun (WGS) entry which is preliminary data.</text>
</comment>
<evidence type="ECO:0000256" key="2">
    <source>
        <dbReference type="ARBA" id="ARBA00022448"/>
    </source>
</evidence>
<evidence type="ECO:0000256" key="3">
    <source>
        <dbReference type="ARBA" id="ARBA00022475"/>
    </source>
</evidence>
<keyword evidence="5 7" id="KW-1133">Transmembrane helix</keyword>
<evidence type="ECO:0000259" key="9">
    <source>
        <dbReference type="Pfam" id="PF12704"/>
    </source>
</evidence>
<evidence type="ECO:0000256" key="5">
    <source>
        <dbReference type="ARBA" id="ARBA00022989"/>
    </source>
</evidence>
<organism evidence="10 11">
    <name type="scientific">Halobellus salinus</name>
    <dbReference type="NCBI Taxonomy" id="931585"/>
    <lineage>
        <taxon>Archaea</taxon>
        <taxon>Methanobacteriati</taxon>
        <taxon>Methanobacteriota</taxon>
        <taxon>Stenosarchaea group</taxon>
        <taxon>Halobacteria</taxon>
        <taxon>Halobacteriales</taxon>
        <taxon>Haloferacaceae</taxon>
        <taxon>Halobellus</taxon>
    </lineage>
</organism>
<dbReference type="EMBL" id="BMOC01000001">
    <property type="protein sequence ID" value="GGI96076.1"/>
    <property type="molecule type" value="Genomic_DNA"/>
</dbReference>
<evidence type="ECO:0008006" key="12">
    <source>
        <dbReference type="Google" id="ProtNLM"/>
    </source>
</evidence>
<dbReference type="InterPro" id="IPR003838">
    <property type="entry name" value="ABC3_permease_C"/>
</dbReference>
<feature type="transmembrane region" description="Helical" evidence="7">
    <location>
        <begin position="25"/>
        <end position="49"/>
    </location>
</feature>